<organism evidence="1 2">
    <name type="scientific">Paraburkholderia fungorum</name>
    <dbReference type="NCBI Taxonomy" id="134537"/>
    <lineage>
        <taxon>Bacteria</taxon>
        <taxon>Pseudomonadati</taxon>
        <taxon>Pseudomonadota</taxon>
        <taxon>Betaproteobacteria</taxon>
        <taxon>Burkholderiales</taxon>
        <taxon>Burkholderiaceae</taxon>
        <taxon>Paraburkholderia</taxon>
    </lineage>
</organism>
<dbReference type="Proteomes" id="UP000518681">
    <property type="component" value="Unassembled WGS sequence"/>
</dbReference>
<evidence type="ECO:0000313" key="2">
    <source>
        <dbReference type="Proteomes" id="UP000518681"/>
    </source>
</evidence>
<dbReference type="AlphaFoldDB" id="A0AAW3V374"/>
<gene>
    <name evidence="1" type="ORF">GGD69_005134</name>
</gene>
<comment type="caution">
    <text evidence="1">The sequence shown here is derived from an EMBL/GenBank/DDBJ whole genome shotgun (WGS) entry which is preliminary data.</text>
</comment>
<reference evidence="1 2" key="1">
    <citation type="submission" date="2020-08" db="EMBL/GenBank/DDBJ databases">
        <title>Genomic Encyclopedia of Type Strains, Phase IV (KMG-V): Genome sequencing to study the core and pangenomes of soil and plant-associated prokaryotes.</title>
        <authorList>
            <person name="Whitman W."/>
        </authorList>
    </citation>
    <scope>NUCLEOTIDE SEQUENCE [LARGE SCALE GENOMIC DNA]</scope>
    <source>
        <strain evidence="1 2">SEMIA 4013</strain>
    </source>
</reference>
<protein>
    <submittedName>
        <fullName evidence="1">Uncharacterized protein</fullName>
    </submittedName>
</protein>
<proteinExistence type="predicted"/>
<accession>A0AAW3V374</accession>
<dbReference type="EMBL" id="JACIIK010000009">
    <property type="protein sequence ID" value="MBB6204240.1"/>
    <property type="molecule type" value="Genomic_DNA"/>
</dbReference>
<evidence type="ECO:0000313" key="1">
    <source>
        <dbReference type="EMBL" id="MBB6204240.1"/>
    </source>
</evidence>
<sequence length="74" mass="8024">MNTTTITRFFSPAAAAEDRSYDALRLTGEDLGKLSGSGHRCWTTIPPSPADIVKRLGIDQSRPHDGLKQPGLDD</sequence>
<dbReference type="RefSeq" id="WP_183800470.1">
    <property type="nucleotide sequence ID" value="NZ_JACIII010000013.1"/>
</dbReference>
<name>A0AAW3V374_9BURK</name>